<evidence type="ECO:0000313" key="12">
    <source>
        <dbReference type="Proteomes" id="UP000000248"/>
    </source>
</evidence>
<evidence type="ECO:0000256" key="7">
    <source>
        <dbReference type="ARBA" id="ARBA00023047"/>
    </source>
</evidence>
<name>A5EW48_DICNV</name>
<evidence type="ECO:0000256" key="1">
    <source>
        <dbReference type="ARBA" id="ARBA00004651"/>
    </source>
</evidence>
<keyword evidence="7" id="KW-0762">Sugar transport</keyword>
<dbReference type="InterPro" id="IPR013525">
    <property type="entry name" value="ABC2_TM"/>
</dbReference>
<organism evidence="11 12">
    <name type="scientific">Dichelobacter nodosus (strain VCS1703A)</name>
    <dbReference type="NCBI Taxonomy" id="246195"/>
    <lineage>
        <taxon>Bacteria</taxon>
        <taxon>Pseudomonadati</taxon>
        <taxon>Pseudomonadota</taxon>
        <taxon>Gammaproteobacteria</taxon>
        <taxon>Cardiobacteriales</taxon>
        <taxon>Cardiobacteriaceae</taxon>
        <taxon>Dichelobacter</taxon>
    </lineage>
</organism>
<dbReference type="Proteomes" id="UP000000248">
    <property type="component" value="Chromosome"/>
</dbReference>
<sequence length="295" mass="34241">MPYLFKTKRRFCAKTKPHCAMYNAPVSIQILIFMNNRILLDDFTSAFKKHYLWRTLAWYDILARYRRSVLGPFWLTISMAVTIAAMGPLYGSLFSVNLAHFIPHLSLGMIFWAFIAASVNDSANTFSESAHFMKQIYIPAPIFVLRVMYRQLLILGHNLLIYPVIALLLSLPMNRNILLFFPALMLVTLNLILISLLISILCARFRDMTPILSSIMSLLFFVTPIIWQLEQLPERRKIFVAWNLFACFLDLLRKPILGGVPAMHEWIIASISAVILFFVALHVYQRTHHRITYWL</sequence>
<evidence type="ECO:0000259" key="10">
    <source>
        <dbReference type="Pfam" id="PF01061"/>
    </source>
</evidence>
<dbReference type="PANTHER" id="PTHR30413">
    <property type="entry name" value="INNER MEMBRANE TRANSPORT PERMEASE"/>
    <property type="match status" value="1"/>
</dbReference>
<protein>
    <submittedName>
        <fullName evidence="11">ABC-2 type transporter family protein</fullName>
    </submittedName>
</protein>
<dbReference type="KEGG" id="dno:DNO_0335"/>
<evidence type="ECO:0000256" key="3">
    <source>
        <dbReference type="ARBA" id="ARBA00022448"/>
    </source>
</evidence>
<feature type="transmembrane region" description="Helical" evidence="9">
    <location>
        <begin position="152"/>
        <end position="171"/>
    </location>
</feature>
<reference evidence="11 12" key="1">
    <citation type="journal article" date="2007" name="Nat. Biotechnol.">
        <title>Genome sequence and identification of candidate vaccine antigens from the animal pathogen Dichelobacter nodosus.</title>
        <authorList>
            <person name="Myers G.S."/>
            <person name="Parker D."/>
            <person name="Al-Hasani K."/>
            <person name="Kennan R.M."/>
            <person name="Seemann T."/>
            <person name="Ren Q."/>
            <person name="Badger J.H."/>
            <person name="Selengut J.D."/>
            <person name="Deboy R.T."/>
            <person name="Tettelin H."/>
            <person name="Boyce J.D."/>
            <person name="McCarl V.P."/>
            <person name="Han X."/>
            <person name="Nelson W.C."/>
            <person name="Madupu R."/>
            <person name="Mohamoud Y."/>
            <person name="Holley T."/>
            <person name="Fedorova N."/>
            <person name="Khouri H."/>
            <person name="Bottomley S.P."/>
            <person name="Whittington R.J."/>
            <person name="Adler B."/>
            <person name="Songer J.G."/>
            <person name="Rood J.I."/>
            <person name="Paulsen I.T."/>
        </authorList>
    </citation>
    <scope>NUCLEOTIDE SEQUENCE [LARGE SCALE GENOMIC DNA]</scope>
    <source>
        <strain evidence="11 12">VCS1703A</strain>
    </source>
</reference>
<dbReference type="GO" id="GO:0015920">
    <property type="term" value="P:lipopolysaccharide transport"/>
    <property type="evidence" value="ECO:0007669"/>
    <property type="project" value="TreeGrafter"/>
</dbReference>
<keyword evidence="12" id="KW-1185">Reference proteome</keyword>
<dbReference type="Pfam" id="PF01061">
    <property type="entry name" value="ABC2_membrane"/>
    <property type="match status" value="1"/>
</dbReference>
<feature type="domain" description="ABC-2 type transporter transmembrane" evidence="10">
    <location>
        <begin position="52"/>
        <end position="254"/>
    </location>
</feature>
<dbReference type="EMBL" id="CP000513">
    <property type="protein sequence ID" value="ABQ13677.1"/>
    <property type="molecule type" value="Genomic_DNA"/>
</dbReference>
<keyword evidence="5 9" id="KW-0812">Transmembrane</keyword>
<keyword evidence="7" id="KW-0625">Polysaccharide transport</keyword>
<dbReference type="STRING" id="246195.DNO_0335"/>
<comment type="subcellular location">
    <subcellularLocation>
        <location evidence="1">Cell membrane</location>
        <topology evidence="1">Multi-pass membrane protein</topology>
    </subcellularLocation>
</comment>
<accession>A5EW48</accession>
<dbReference type="GO" id="GO:0140359">
    <property type="term" value="F:ABC-type transporter activity"/>
    <property type="evidence" value="ECO:0007669"/>
    <property type="project" value="InterPro"/>
</dbReference>
<dbReference type="eggNOG" id="COG1682">
    <property type="taxonomic scope" value="Bacteria"/>
</dbReference>
<dbReference type="GO" id="GO:0005886">
    <property type="term" value="C:plasma membrane"/>
    <property type="evidence" value="ECO:0007669"/>
    <property type="project" value="UniProtKB-SubCell"/>
</dbReference>
<keyword evidence="6 9" id="KW-1133">Transmembrane helix</keyword>
<feature type="transmembrane region" description="Helical" evidence="9">
    <location>
        <begin position="101"/>
        <end position="119"/>
    </location>
</feature>
<keyword evidence="8 9" id="KW-0472">Membrane</keyword>
<dbReference type="HOGENOM" id="CLU_060703_0_0_6"/>
<evidence type="ECO:0000256" key="6">
    <source>
        <dbReference type="ARBA" id="ARBA00022989"/>
    </source>
</evidence>
<evidence type="ECO:0000313" key="11">
    <source>
        <dbReference type="EMBL" id="ABQ13677.1"/>
    </source>
</evidence>
<dbReference type="PANTHER" id="PTHR30413:SF10">
    <property type="entry name" value="CAPSULE POLYSACCHARIDE EXPORT INNER-MEMBRANE PROTEIN CTRC"/>
    <property type="match status" value="1"/>
</dbReference>
<evidence type="ECO:0000256" key="9">
    <source>
        <dbReference type="SAM" id="Phobius"/>
    </source>
</evidence>
<feature type="transmembrane region" description="Helical" evidence="9">
    <location>
        <begin position="266"/>
        <end position="284"/>
    </location>
</feature>
<keyword evidence="3" id="KW-0813">Transport</keyword>
<keyword evidence="4" id="KW-1003">Cell membrane</keyword>
<evidence type="ECO:0000256" key="8">
    <source>
        <dbReference type="ARBA" id="ARBA00023136"/>
    </source>
</evidence>
<evidence type="ECO:0000256" key="5">
    <source>
        <dbReference type="ARBA" id="ARBA00022692"/>
    </source>
</evidence>
<dbReference type="GO" id="GO:0015774">
    <property type="term" value="P:polysaccharide transport"/>
    <property type="evidence" value="ECO:0007669"/>
    <property type="project" value="UniProtKB-KW"/>
</dbReference>
<evidence type="ECO:0000256" key="2">
    <source>
        <dbReference type="ARBA" id="ARBA00007783"/>
    </source>
</evidence>
<dbReference type="AlphaFoldDB" id="A5EW48"/>
<evidence type="ECO:0000256" key="4">
    <source>
        <dbReference type="ARBA" id="ARBA00022475"/>
    </source>
</evidence>
<comment type="similarity">
    <text evidence="2">Belongs to the ABC-2 integral membrane protein family.</text>
</comment>
<feature type="transmembrane region" description="Helical" evidence="9">
    <location>
        <begin position="177"/>
        <end position="203"/>
    </location>
</feature>
<proteinExistence type="inferred from homology"/>
<feature type="transmembrane region" description="Helical" evidence="9">
    <location>
        <begin position="69"/>
        <end position="89"/>
    </location>
</feature>
<feature type="transmembrane region" description="Helical" evidence="9">
    <location>
        <begin position="210"/>
        <end position="229"/>
    </location>
</feature>
<gene>
    <name evidence="11" type="ordered locus">DNO_0335</name>
</gene>